<feature type="compositionally biased region" description="Polar residues" evidence="1">
    <location>
        <begin position="7"/>
        <end position="20"/>
    </location>
</feature>
<evidence type="ECO:0000313" key="4">
    <source>
        <dbReference type="Proteomes" id="UP001163850"/>
    </source>
</evidence>
<feature type="region of interest" description="Disordered" evidence="1">
    <location>
        <begin position="322"/>
        <end position="345"/>
    </location>
</feature>
<gene>
    <name evidence="3" type="ORF">F5890DRAFT_1412150</name>
</gene>
<dbReference type="EMBL" id="MU801997">
    <property type="protein sequence ID" value="KAJ3984202.1"/>
    <property type="molecule type" value="Genomic_DNA"/>
</dbReference>
<feature type="compositionally biased region" description="Pro residues" evidence="1">
    <location>
        <begin position="293"/>
        <end position="308"/>
    </location>
</feature>
<name>A0AA38URL3_9AGAR</name>
<evidence type="ECO:0000313" key="3">
    <source>
        <dbReference type="EMBL" id="KAJ3984202.1"/>
    </source>
</evidence>
<organism evidence="3 4">
    <name type="scientific">Lentinula detonsa</name>
    <dbReference type="NCBI Taxonomy" id="2804962"/>
    <lineage>
        <taxon>Eukaryota</taxon>
        <taxon>Fungi</taxon>
        <taxon>Dikarya</taxon>
        <taxon>Basidiomycota</taxon>
        <taxon>Agaricomycotina</taxon>
        <taxon>Agaricomycetes</taxon>
        <taxon>Agaricomycetidae</taxon>
        <taxon>Agaricales</taxon>
        <taxon>Marasmiineae</taxon>
        <taxon>Omphalotaceae</taxon>
        <taxon>Lentinula</taxon>
    </lineage>
</organism>
<dbReference type="InterPro" id="IPR040521">
    <property type="entry name" value="KDZ"/>
</dbReference>
<dbReference type="AlphaFoldDB" id="A0AA38URL3"/>
<proteinExistence type="predicted"/>
<dbReference type="PANTHER" id="PTHR33096:SF1">
    <property type="entry name" value="CXC1-LIKE CYSTEINE CLUSTER ASSOCIATED WITH KDZ TRANSPOSASES DOMAIN-CONTAINING PROTEIN"/>
    <property type="match status" value="1"/>
</dbReference>
<reference evidence="3" key="1">
    <citation type="submission" date="2022-08" db="EMBL/GenBank/DDBJ databases">
        <authorList>
            <consortium name="DOE Joint Genome Institute"/>
            <person name="Min B."/>
            <person name="Riley R."/>
            <person name="Sierra-Patev S."/>
            <person name="Naranjo-Ortiz M."/>
            <person name="Looney B."/>
            <person name="Konkel Z."/>
            <person name="Slot J.C."/>
            <person name="Sakamoto Y."/>
            <person name="Steenwyk J.L."/>
            <person name="Rokas A."/>
            <person name="Carro J."/>
            <person name="Camarero S."/>
            <person name="Ferreira P."/>
            <person name="Molpeceres G."/>
            <person name="Ruiz-Duenas F.J."/>
            <person name="Serrano A."/>
            <person name="Henrissat B."/>
            <person name="Drula E."/>
            <person name="Hughes K.W."/>
            <person name="Mata J.L."/>
            <person name="Ishikawa N.K."/>
            <person name="Vargas-Isla R."/>
            <person name="Ushijima S."/>
            <person name="Smith C.A."/>
            <person name="Ahrendt S."/>
            <person name="Andreopoulos W."/>
            <person name="He G."/>
            <person name="Labutti K."/>
            <person name="Lipzen A."/>
            <person name="Ng V."/>
            <person name="Sandor L."/>
            <person name="Barry K."/>
            <person name="Martinez A.T."/>
            <person name="Xiao Y."/>
            <person name="Gibbons J.G."/>
            <person name="Terashima K."/>
            <person name="Hibbett D.S."/>
            <person name="Grigoriev I.V."/>
        </authorList>
    </citation>
    <scope>NUCLEOTIDE SEQUENCE</scope>
    <source>
        <strain evidence="3">TFB7829</strain>
    </source>
</reference>
<evidence type="ECO:0000259" key="2">
    <source>
        <dbReference type="Pfam" id="PF18802"/>
    </source>
</evidence>
<feature type="domain" description="CxC1-like cysteine cluster associated with KDZ transposases" evidence="2">
    <location>
        <begin position="149"/>
        <end position="241"/>
    </location>
</feature>
<protein>
    <recommendedName>
        <fullName evidence="2">CxC1-like cysteine cluster associated with KDZ transposases domain-containing protein</fullName>
    </recommendedName>
</protein>
<evidence type="ECO:0000256" key="1">
    <source>
        <dbReference type="SAM" id="MobiDB-lite"/>
    </source>
</evidence>
<dbReference type="PANTHER" id="PTHR33096">
    <property type="entry name" value="CXC2 DOMAIN-CONTAINING PROTEIN"/>
    <property type="match status" value="1"/>
</dbReference>
<feature type="region of interest" description="Disordered" evidence="1">
    <location>
        <begin position="287"/>
        <end position="309"/>
    </location>
</feature>
<feature type="region of interest" description="Disordered" evidence="1">
    <location>
        <begin position="1"/>
        <end position="43"/>
    </location>
</feature>
<comment type="caution">
    <text evidence="3">The sequence shown here is derived from an EMBL/GenBank/DDBJ whole genome shotgun (WGS) entry which is preliminary data.</text>
</comment>
<dbReference type="Pfam" id="PF18802">
    <property type="entry name" value="CxC1"/>
    <property type="match status" value="1"/>
</dbReference>
<feature type="compositionally biased region" description="Basic and acidic residues" evidence="1">
    <location>
        <begin position="330"/>
        <end position="342"/>
    </location>
</feature>
<accession>A0AA38URL3</accession>
<dbReference type="Proteomes" id="UP001163850">
    <property type="component" value="Unassembled WGS sequence"/>
</dbReference>
<dbReference type="InterPro" id="IPR041320">
    <property type="entry name" value="CxC1"/>
</dbReference>
<dbReference type="Pfam" id="PF18758">
    <property type="entry name" value="KDZ"/>
    <property type="match status" value="1"/>
</dbReference>
<sequence length="1032" mass="117165">MRIPKSQLESSPICPQTPSRSRYAAFPSSPHSKSPSKKHAPVILYGPHGRTYAQRRSLPTPRGQVGFLERPLSDLGMESDTLKGREVHGQGHVDPFISDTAGIAGVHTPHCNKRLKQAFNWQTLVIPSLTPVYMTYLYESANLAREVTLEPQQCVCMGSAERRIDVTVVSFNKLQKISLTICQCRTAATQLMRLGLFGCAPIFPSLAVDIRLLDFVTRLFLRISPNVTAFCSAIEDFLKSQGYQLRGQDPLRRRFSNALRWFNALQQSMKSTVDASINQTRSKIQSLNASPPDVLPPAPSPSNAPPPLNDCDIEEELFGIASSSDDEREQSEPLPKRARTDDTLPQVLLRPSEYLRSRCPLCFGGNTKLEDGSCSAIVCLDACFTQKHNKQVRDPLCEHPRTSFVPQEQVDHWEVLVDSVRVKKTSVGSEGEDDQIESHLKVPKSVLDTCNDSFTAADGDRQKASTQFFDCMAVMGLLCRHDNVLWLVNMTSAGERQHYALALVDILFKHLPPNWSVGILYDIACQLERSCVKWGFLSDYLPRIRFAISVFHAFGHGWACQCIYHPRKCLGFGLSDGEGCERFWHMISPLIAYLRVCGFYTRLYTLDLQVQHINRVSLERIAIFLVRKWKTAQVRREEGEKDVLFSTRNAEFLRGQWQLQVASATCPLPRQTQNAGKKAVEGAIQLRRARDTLLESQKRLESIITDVSYEPYEIAEAEIELPVVREKLLKVQSTLRTCELRLGVEGMRDYRRLASSQFFRERMNACALKTRICQRLRARKFERDRIERSFRRQINTSERKLHNHTESTVKRRDGGIEALVRRYNQLCKSMSDMIASQRAPANAQAPKPLVMKELFTLDIDDAVWDDTGLTEKTDVEHLPLWLSDEQVQTGIRGILLQDRADEELKRLKHELSALGDWYNEEFTVIQTALTESHDRSLSYQLQLQSKYLIQLSVQWTHTFSVLPADVVPTLAGVDMQEEIGSDIEGNHDVVCEDGMDELDGYDDFEDNGLDLALMEHMDTLDIADEYADYNDI</sequence>